<organism evidence="2 3">
    <name type="scientific">Nitrosomonas oligotropha</name>
    <dbReference type="NCBI Taxonomy" id="42354"/>
    <lineage>
        <taxon>Bacteria</taxon>
        <taxon>Pseudomonadati</taxon>
        <taxon>Pseudomonadota</taxon>
        <taxon>Betaproteobacteria</taxon>
        <taxon>Nitrosomonadales</taxon>
        <taxon>Nitrosomonadaceae</taxon>
        <taxon>Nitrosomonas</taxon>
    </lineage>
</organism>
<name>A0A5C7VPE5_9PROT</name>
<gene>
    <name evidence="2" type="ORF">E6Q60_12185</name>
</gene>
<evidence type="ECO:0000313" key="3">
    <source>
        <dbReference type="Proteomes" id="UP000321055"/>
    </source>
</evidence>
<comment type="caution">
    <text evidence="2">The sequence shown here is derived from an EMBL/GenBank/DDBJ whole genome shotgun (WGS) entry which is preliminary data.</text>
</comment>
<dbReference type="Proteomes" id="UP000321055">
    <property type="component" value="Unassembled WGS sequence"/>
</dbReference>
<dbReference type="AlphaFoldDB" id="A0A5C7VPE5"/>
<accession>A0A5C7VPE5</accession>
<evidence type="ECO:0000256" key="1">
    <source>
        <dbReference type="SAM" id="SignalP"/>
    </source>
</evidence>
<feature type="signal peptide" evidence="1">
    <location>
        <begin position="1"/>
        <end position="19"/>
    </location>
</feature>
<evidence type="ECO:0000313" key="2">
    <source>
        <dbReference type="EMBL" id="TXI26545.1"/>
    </source>
</evidence>
<dbReference type="EMBL" id="SSFX01000099">
    <property type="protein sequence ID" value="TXI26545.1"/>
    <property type="molecule type" value="Genomic_DNA"/>
</dbReference>
<keyword evidence="1" id="KW-0732">Signal</keyword>
<proteinExistence type="predicted"/>
<sequence>MKKYLALTFLLIISFNLYADIVECTTKVDGELKTLSYDTKESVLKANYSFRENLFARWGEITCPAFITLRHLTPGITDEERSVFCLQFDEDSDSYTGFVNGARNSYLNCQTPNKTFCERVNDSKDAALAITGLGAGASGGAVFASGAAGVTAVTHSSGAVILTGAGGYMAGTLGTIGAGALAALTAPATIATAFVSVVAVGGSVYFCKE</sequence>
<protein>
    <submittedName>
        <fullName evidence="2">Uncharacterized protein</fullName>
    </submittedName>
</protein>
<reference evidence="2 3" key="1">
    <citation type="submission" date="2018-09" db="EMBL/GenBank/DDBJ databases">
        <title>Metagenome Assembled Genomes from an Advanced Water Purification Facility.</title>
        <authorList>
            <person name="Stamps B.W."/>
            <person name="Spear J.R."/>
        </authorList>
    </citation>
    <scope>NUCLEOTIDE SEQUENCE [LARGE SCALE GENOMIC DNA]</scope>
    <source>
        <strain evidence="2">Bin_54_1</strain>
    </source>
</reference>
<feature type="chain" id="PRO_5022850271" evidence="1">
    <location>
        <begin position="20"/>
        <end position="209"/>
    </location>
</feature>